<dbReference type="AlphaFoldDB" id="A0AAN7ZJM1"/>
<dbReference type="InterPro" id="IPR033116">
    <property type="entry name" value="TRYPSIN_SER"/>
</dbReference>
<evidence type="ECO:0000313" key="7">
    <source>
        <dbReference type="Proteomes" id="UP001329430"/>
    </source>
</evidence>
<dbReference type="SUPFAM" id="SSF47473">
    <property type="entry name" value="EF-hand"/>
    <property type="match status" value="2"/>
</dbReference>
<dbReference type="PROSITE" id="PS00135">
    <property type="entry name" value="TRYPSIN_SER"/>
    <property type="match status" value="1"/>
</dbReference>
<dbReference type="InterPro" id="IPR001314">
    <property type="entry name" value="Peptidase_S1A"/>
</dbReference>
<dbReference type="GO" id="GO:0004252">
    <property type="term" value="F:serine-type endopeptidase activity"/>
    <property type="evidence" value="ECO:0007669"/>
    <property type="project" value="InterPro"/>
</dbReference>
<evidence type="ECO:0000313" key="6">
    <source>
        <dbReference type="EMBL" id="KAK5649910.1"/>
    </source>
</evidence>
<dbReference type="SUPFAM" id="SSF50494">
    <property type="entry name" value="Trypsin-like serine proteases"/>
    <property type="match status" value="1"/>
</dbReference>
<proteinExistence type="predicted"/>
<feature type="signal peptide" evidence="3">
    <location>
        <begin position="1"/>
        <end position="25"/>
    </location>
</feature>
<dbReference type="InterPro" id="IPR052603">
    <property type="entry name" value="EFCB6"/>
</dbReference>
<dbReference type="PANTHER" id="PTHR20875">
    <property type="entry name" value="EF-HAND CALCIUM-BINDING DOMAIN-CONTAINING PROTEIN 6-RELATED"/>
    <property type="match status" value="1"/>
</dbReference>
<name>A0AAN7ZJM1_9COLE</name>
<dbReference type="Gene3D" id="1.10.238.10">
    <property type="entry name" value="EF-hand"/>
    <property type="match status" value="3"/>
</dbReference>
<organism evidence="6 7">
    <name type="scientific">Pyrocoelia pectoralis</name>
    <dbReference type="NCBI Taxonomy" id="417401"/>
    <lineage>
        <taxon>Eukaryota</taxon>
        <taxon>Metazoa</taxon>
        <taxon>Ecdysozoa</taxon>
        <taxon>Arthropoda</taxon>
        <taxon>Hexapoda</taxon>
        <taxon>Insecta</taxon>
        <taxon>Pterygota</taxon>
        <taxon>Neoptera</taxon>
        <taxon>Endopterygota</taxon>
        <taxon>Coleoptera</taxon>
        <taxon>Polyphaga</taxon>
        <taxon>Elateriformia</taxon>
        <taxon>Elateroidea</taxon>
        <taxon>Lampyridae</taxon>
        <taxon>Lampyrinae</taxon>
        <taxon>Pyrocoelia</taxon>
    </lineage>
</organism>
<dbReference type="InterPro" id="IPR009003">
    <property type="entry name" value="Peptidase_S1_PA"/>
</dbReference>
<dbReference type="PROSITE" id="PS50222">
    <property type="entry name" value="EF_HAND_2"/>
    <property type="match status" value="1"/>
</dbReference>
<dbReference type="InterPro" id="IPR002048">
    <property type="entry name" value="EF_hand_dom"/>
</dbReference>
<dbReference type="InterPro" id="IPR011992">
    <property type="entry name" value="EF-hand-dom_pair"/>
</dbReference>
<feature type="chain" id="PRO_5043032743" evidence="3">
    <location>
        <begin position="26"/>
        <end position="989"/>
    </location>
</feature>
<dbReference type="SMART" id="SM00020">
    <property type="entry name" value="Tryp_SPc"/>
    <property type="match status" value="1"/>
</dbReference>
<dbReference type="PROSITE" id="PS00134">
    <property type="entry name" value="TRYPSIN_HIS"/>
    <property type="match status" value="1"/>
</dbReference>
<dbReference type="InterPro" id="IPR018114">
    <property type="entry name" value="TRYPSIN_HIS"/>
</dbReference>
<dbReference type="Pfam" id="PF00089">
    <property type="entry name" value="Trypsin"/>
    <property type="match status" value="2"/>
</dbReference>
<dbReference type="GO" id="GO:0005509">
    <property type="term" value="F:calcium ion binding"/>
    <property type="evidence" value="ECO:0007669"/>
    <property type="project" value="InterPro"/>
</dbReference>
<keyword evidence="3" id="KW-0732">Signal</keyword>
<reference evidence="6 7" key="1">
    <citation type="journal article" date="2024" name="Insects">
        <title>An Improved Chromosome-Level Genome Assembly of the Firefly Pyrocoelia pectoralis.</title>
        <authorList>
            <person name="Fu X."/>
            <person name="Meyer-Rochow V.B."/>
            <person name="Ballantyne L."/>
            <person name="Zhu X."/>
        </authorList>
    </citation>
    <scope>NUCLEOTIDE SEQUENCE [LARGE SCALE GENOMIC DNA]</scope>
    <source>
        <strain evidence="6">XCY_ONT2</strain>
    </source>
</reference>
<keyword evidence="2" id="KW-0645">Protease</keyword>
<dbReference type="InterPro" id="IPR001254">
    <property type="entry name" value="Trypsin_dom"/>
</dbReference>
<comment type="caution">
    <text evidence="6">The sequence shown here is derived from an EMBL/GenBank/DDBJ whole genome shotgun (WGS) entry which is preliminary data.</text>
</comment>
<keyword evidence="2" id="KW-0378">Hydrolase</keyword>
<protein>
    <submittedName>
        <fullName evidence="6">Uncharacterized protein</fullName>
    </submittedName>
</protein>
<keyword evidence="2" id="KW-0720">Serine protease</keyword>
<dbReference type="Gene3D" id="2.40.10.10">
    <property type="entry name" value="Trypsin-like serine proteases"/>
    <property type="match status" value="2"/>
</dbReference>
<dbReference type="Proteomes" id="UP001329430">
    <property type="component" value="Chromosome 1"/>
</dbReference>
<keyword evidence="1" id="KW-1015">Disulfide bond</keyword>
<dbReference type="PROSITE" id="PS50240">
    <property type="entry name" value="TRYPSIN_DOM"/>
    <property type="match status" value="1"/>
</dbReference>
<evidence type="ECO:0000259" key="5">
    <source>
        <dbReference type="PROSITE" id="PS50240"/>
    </source>
</evidence>
<dbReference type="InterPro" id="IPR043504">
    <property type="entry name" value="Peptidase_S1_PA_chymotrypsin"/>
</dbReference>
<dbReference type="PANTHER" id="PTHR20875:SF0">
    <property type="entry name" value="GH12158P"/>
    <property type="match status" value="1"/>
</dbReference>
<dbReference type="GO" id="GO:0006508">
    <property type="term" value="P:proteolysis"/>
    <property type="evidence" value="ECO:0007669"/>
    <property type="project" value="UniProtKB-KW"/>
</dbReference>
<dbReference type="PRINTS" id="PR00722">
    <property type="entry name" value="CHYMOTRYPSIN"/>
</dbReference>
<accession>A0AAN7ZJM1</accession>
<dbReference type="CDD" id="cd00190">
    <property type="entry name" value="Tryp_SPc"/>
    <property type="match status" value="1"/>
</dbReference>
<evidence type="ECO:0000256" key="1">
    <source>
        <dbReference type="ARBA" id="ARBA00023157"/>
    </source>
</evidence>
<gene>
    <name evidence="6" type="ORF">RI129_000939</name>
</gene>
<keyword evidence="7" id="KW-1185">Reference proteome</keyword>
<evidence type="ECO:0000256" key="3">
    <source>
        <dbReference type="SAM" id="SignalP"/>
    </source>
</evidence>
<evidence type="ECO:0000259" key="4">
    <source>
        <dbReference type="PROSITE" id="PS50222"/>
    </source>
</evidence>
<feature type="domain" description="Peptidase S1" evidence="5">
    <location>
        <begin position="28"/>
        <end position="234"/>
    </location>
</feature>
<evidence type="ECO:0000256" key="2">
    <source>
        <dbReference type="RuleBase" id="RU363034"/>
    </source>
</evidence>
<sequence length="989" mass="112098">MTPSSSNVLTLFSVWFSILFTSGLCGRIIGGRPAKENEFPYQVSIKHSYNDVHRCGGTIITSKFILTAAHCLKYRWGGIYPPTIISVIVGQLDHIIRNDSIFRNASRLILHESSDLYTYANDIALIEVCITITTGSTTVSDILMVAHVGIVEFSKCKDMYTFYEGKLRILDGMMCAGHANGETDSCGGDSGGPLVCNGVLTGIVSAGAYCGSSEFPGVYVDVSQYMSWIESKIFAIRTTLDDVTNVTTESISSSTEEFLLSTTVYGRDITNNTTESTSSSTEEFLLRTTVYGRHIANILKSVTNNTESKFCSVLSGPLKGVIGLSEQEIADVADYFRVQDGRILYTQFCEVIQNNIPNFSSNEPLVTGLEWEDPMQVNRLSITEERRLNLLITKMAVQVNMKKLVLKPYFQDYELVSKNVGTVTIAHFARILSYLAILVSAEDFNLLVKKYIKDSYTLNYVAFIAAIDASVDYMDKHGMLDLGGDLLAQFPGRLIDAELPKLPRPEIGKMLAASIFGKQTTFHPALETPKQAQDLITIIRTIQKHIISNRLRVNEFFRDFDPLHTGKVTVSQFHRGLDALGISGTSKLFLSLPEIESIMIKYRDPSDSMRVCWKTFEDDIDQVFTVKELEKSPCLDVTSPPRAIVELPQKGGKVWQQVSSETRDLCEEAINKVKQRTMKRAIMLKPLFGDYDTHNNGHVTRSQMRQCISSNGILLSDEEYYALEERFNDDLGFNYFWFLREVEPKRHELPLFTGFAADMKKINAPKPQKPAERKEKDIVLVLAKIKSKVVRERIRVLEFLRDYDRHNEEAISKQDFKRAIDNCKLDLTEGEFETLFEVFGSIKRCNYIDYKRFANVVEESFTQKCLDRAPLIMPIQHVPTNDCERNFLNFEERKVMCVALQKLSKKPEQEMNLLAVLQDFDRTKCGTISQQQLLKTLAVRGMMNIISRTEFDIICKGFGFRRGLRDEVDYRAFVKALDILYATNKYLPF</sequence>
<dbReference type="EMBL" id="JAVRBK010000001">
    <property type="protein sequence ID" value="KAK5649910.1"/>
    <property type="molecule type" value="Genomic_DNA"/>
</dbReference>
<feature type="domain" description="EF-hand" evidence="4">
    <location>
        <begin position="548"/>
        <end position="583"/>
    </location>
</feature>